<gene>
    <name evidence="2" type="ORF">GJA_325</name>
</gene>
<dbReference type="Gene3D" id="3.60.15.10">
    <property type="entry name" value="Ribonuclease Z/Hydroxyacylglutathione hydrolase-like"/>
    <property type="match status" value="1"/>
</dbReference>
<organism evidence="2 3">
    <name type="scientific">Janthinobacterium agaricidamnosum NBRC 102515 = DSM 9628</name>
    <dbReference type="NCBI Taxonomy" id="1349767"/>
    <lineage>
        <taxon>Bacteria</taxon>
        <taxon>Pseudomonadati</taxon>
        <taxon>Pseudomonadota</taxon>
        <taxon>Betaproteobacteria</taxon>
        <taxon>Burkholderiales</taxon>
        <taxon>Oxalobacteraceae</taxon>
        <taxon>Janthinobacterium</taxon>
    </lineage>
</organism>
<dbReference type="eggNOG" id="COG2220">
    <property type="taxonomic scope" value="Bacteria"/>
</dbReference>
<dbReference type="EMBL" id="HG322949">
    <property type="protein sequence ID" value="CDG80986.1"/>
    <property type="molecule type" value="Genomic_DNA"/>
</dbReference>
<evidence type="ECO:0000313" key="3">
    <source>
        <dbReference type="Proteomes" id="UP000027604"/>
    </source>
</evidence>
<evidence type="ECO:0000313" key="2">
    <source>
        <dbReference type="EMBL" id="CDG80986.1"/>
    </source>
</evidence>
<dbReference type="PATRIC" id="fig|1349767.4.peg.1013"/>
<dbReference type="KEGG" id="jag:GJA_325"/>
<dbReference type="InterPro" id="IPR036866">
    <property type="entry name" value="RibonucZ/Hydroxyglut_hydro"/>
</dbReference>
<feature type="chain" id="PRO_5004797993" evidence="1">
    <location>
        <begin position="25"/>
        <end position="255"/>
    </location>
</feature>
<reference evidence="2 3" key="1">
    <citation type="journal article" date="2015" name="Genome Announc.">
        <title>Genome Sequence of Mushroom Soft-Rot Pathogen Janthinobacterium agaricidamnosum.</title>
        <authorList>
            <person name="Graupner K."/>
            <person name="Lackner G."/>
            <person name="Hertweck C."/>
        </authorList>
    </citation>
    <scope>NUCLEOTIDE SEQUENCE [LARGE SCALE GENOMIC DNA]</scope>
    <source>
        <strain evidence="3">NBRC 102515 / DSM 9628</strain>
    </source>
</reference>
<proteinExistence type="predicted"/>
<dbReference type="STRING" id="1349767.GJA_325"/>
<accession>W0UZE4</accession>
<feature type="signal peptide" evidence="1">
    <location>
        <begin position="1"/>
        <end position="24"/>
    </location>
</feature>
<sequence>MLKISNARWLTGLCLASLLNIALGQNSAPRYTLRLPAEPAPALPLIPFSGTLQFSGSATAVIQYQGVTIVSEPDGALSPPADLVLLSQLPKERLAGVLLLKRDTPIVSTVKVAQQLRELGFQKLFPLKTWDAIHVSKGAARLRLTAMPGRAAPGGPDSISSMLDFGTQQTGTYRIFIIGDAAEHGDIEQIPQRFPGADLALLHLNGARLLGVVTSAGQLRISYLDPGQRYEFSTGGNLLPAKGTIRRKPSARPAR</sequence>
<protein>
    <submittedName>
        <fullName evidence="2">Uncharacterized domain protein</fullName>
    </submittedName>
</protein>
<name>W0UZE4_9BURK</name>
<dbReference type="HOGENOM" id="CLU_1088935_0_0_4"/>
<dbReference type="AlphaFoldDB" id="W0UZE4"/>
<keyword evidence="1" id="KW-0732">Signal</keyword>
<evidence type="ECO:0000256" key="1">
    <source>
        <dbReference type="SAM" id="SignalP"/>
    </source>
</evidence>
<keyword evidence="3" id="KW-1185">Reference proteome</keyword>
<dbReference type="Proteomes" id="UP000027604">
    <property type="component" value="Chromosome I"/>
</dbReference>